<proteinExistence type="predicted"/>
<comment type="caution">
    <text evidence="1">The sequence shown here is derived from an EMBL/GenBank/DDBJ whole genome shotgun (WGS) entry which is preliminary data.</text>
</comment>
<protein>
    <submittedName>
        <fullName evidence="1">Uncharacterized protein</fullName>
    </submittedName>
</protein>
<reference evidence="1 2" key="1">
    <citation type="submission" date="2021-06" db="EMBL/GenBank/DDBJ databases">
        <title>Caerostris extrusa draft genome.</title>
        <authorList>
            <person name="Kono N."/>
            <person name="Arakawa K."/>
        </authorList>
    </citation>
    <scope>NUCLEOTIDE SEQUENCE [LARGE SCALE GENOMIC DNA]</scope>
</reference>
<keyword evidence="2" id="KW-1185">Reference proteome</keyword>
<organism evidence="1 2">
    <name type="scientific">Caerostris extrusa</name>
    <name type="common">Bark spider</name>
    <name type="synonym">Caerostris bankana</name>
    <dbReference type="NCBI Taxonomy" id="172846"/>
    <lineage>
        <taxon>Eukaryota</taxon>
        <taxon>Metazoa</taxon>
        <taxon>Ecdysozoa</taxon>
        <taxon>Arthropoda</taxon>
        <taxon>Chelicerata</taxon>
        <taxon>Arachnida</taxon>
        <taxon>Araneae</taxon>
        <taxon>Araneomorphae</taxon>
        <taxon>Entelegynae</taxon>
        <taxon>Araneoidea</taxon>
        <taxon>Araneidae</taxon>
        <taxon>Caerostris</taxon>
    </lineage>
</organism>
<name>A0AAV4MFS9_CAEEX</name>
<evidence type="ECO:0000313" key="2">
    <source>
        <dbReference type="Proteomes" id="UP001054945"/>
    </source>
</evidence>
<dbReference type="EMBL" id="BPLR01019736">
    <property type="protein sequence ID" value="GIX71251.1"/>
    <property type="molecule type" value="Genomic_DNA"/>
</dbReference>
<sequence length="91" mass="10400">MEGRPLGARVIPEKTPLVPPPHRVCEFSSTMGPLLSVFVGRALPVHGDTPNTERYFPSKNKRLAGSYDIVWRERKYTHIVRILENEDLVFL</sequence>
<evidence type="ECO:0000313" key="1">
    <source>
        <dbReference type="EMBL" id="GIX71251.1"/>
    </source>
</evidence>
<gene>
    <name evidence="1" type="ORF">CEXT_814541</name>
</gene>
<accession>A0AAV4MFS9</accession>
<dbReference type="AlphaFoldDB" id="A0AAV4MFS9"/>
<dbReference type="Proteomes" id="UP001054945">
    <property type="component" value="Unassembled WGS sequence"/>
</dbReference>